<feature type="region of interest" description="Disordered" evidence="1">
    <location>
        <begin position="24"/>
        <end position="105"/>
    </location>
</feature>
<evidence type="ECO:0000256" key="2">
    <source>
        <dbReference type="SAM" id="SignalP"/>
    </source>
</evidence>
<sequence>MTKISLMTACALVLSGSMAMAQMPAGPNSGPGGASGAAPTRDVGTLPNAATTSNSTSTSSSILEQQNKQVSAGQAEPRGSYGQGYRQQATAPMDSQASCGGPGRHQVAITDEYGFKYDSCGNRLNAQGHSMAPHTR</sequence>
<keyword evidence="4" id="KW-1185">Reference proteome</keyword>
<reference evidence="4" key="1">
    <citation type="submission" date="2017-02" db="EMBL/GenBank/DDBJ databases">
        <authorList>
            <person name="Varghese N."/>
            <person name="Submissions S."/>
        </authorList>
    </citation>
    <scope>NUCLEOTIDE SEQUENCE [LARGE SCALE GENOMIC DNA]</scope>
    <source>
        <strain evidence="4">ATCC 27094</strain>
    </source>
</reference>
<evidence type="ECO:0000313" key="4">
    <source>
        <dbReference type="Proteomes" id="UP000190092"/>
    </source>
</evidence>
<feature type="chain" id="PRO_5013386742" evidence="2">
    <location>
        <begin position="22"/>
        <end position="136"/>
    </location>
</feature>
<dbReference type="AlphaFoldDB" id="A0A1T4KCL6"/>
<organism evidence="3 4">
    <name type="scientific">Enhydrobacter aerosaccus</name>
    <dbReference type="NCBI Taxonomy" id="225324"/>
    <lineage>
        <taxon>Bacteria</taxon>
        <taxon>Pseudomonadati</taxon>
        <taxon>Pseudomonadota</taxon>
        <taxon>Alphaproteobacteria</taxon>
        <taxon>Hyphomicrobiales</taxon>
        <taxon>Enhydrobacter</taxon>
    </lineage>
</organism>
<dbReference type="OrthoDB" id="7376323at2"/>
<dbReference type="Proteomes" id="UP000190092">
    <property type="component" value="Unassembled WGS sequence"/>
</dbReference>
<evidence type="ECO:0000256" key="1">
    <source>
        <dbReference type="SAM" id="MobiDB-lite"/>
    </source>
</evidence>
<feature type="compositionally biased region" description="Polar residues" evidence="1">
    <location>
        <begin position="85"/>
        <end position="98"/>
    </location>
</feature>
<feature type="compositionally biased region" description="Polar residues" evidence="1">
    <location>
        <begin position="62"/>
        <end position="72"/>
    </location>
</feature>
<feature type="compositionally biased region" description="Low complexity" evidence="1">
    <location>
        <begin position="48"/>
        <end position="61"/>
    </location>
</feature>
<dbReference type="RefSeq" id="WP_085932571.1">
    <property type="nucleotide sequence ID" value="NZ_FUWJ01000001.1"/>
</dbReference>
<gene>
    <name evidence="3" type="ORF">SAMN02745126_00888</name>
</gene>
<accession>A0A1T4KCL6</accession>
<keyword evidence="2" id="KW-0732">Signal</keyword>
<proteinExistence type="predicted"/>
<feature type="signal peptide" evidence="2">
    <location>
        <begin position="1"/>
        <end position="21"/>
    </location>
</feature>
<evidence type="ECO:0000313" key="3">
    <source>
        <dbReference type="EMBL" id="SJZ40162.1"/>
    </source>
</evidence>
<protein>
    <submittedName>
        <fullName evidence="3">Uncharacterized protein</fullName>
    </submittedName>
</protein>
<name>A0A1T4KCL6_9HYPH</name>
<dbReference type="EMBL" id="FUWJ01000001">
    <property type="protein sequence ID" value="SJZ40162.1"/>
    <property type="molecule type" value="Genomic_DNA"/>
</dbReference>